<gene>
    <name evidence="1" type="ORF">HMPREF1981_03223</name>
</gene>
<sequence length="142" mass="16184">MDSLEKIKSMINKPYLYNREEVVIIGYCDCTGDNGDEIEIYLNNGKTLVFNMCDLLLKLERFRPVTANVIVLANERLNAVSSVNPSILKEIRDTVLDQIRSVKENPQSVAQAKQVFQGVNTLINLAKTELDYRRYIDNNLAD</sequence>
<dbReference type="OrthoDB" id="1044824at2"/>
<dbReference type="EMBL" id="AWSV01000162">
    <property type="protein sequence ID" value="ERI81459.1"/>
    <property type="molecule type" value="Genomic_DNA"/>
</dbReference>
<dbReference type="RefSeq" id="WP_021646982.1">
    <property type="nucleotide sequence ID" value="NZ_KE993158.1"/>
</dbReference>
<evidence type="ECO:0000313" key="2">
    <source>
        <dbReference type="Proteomes" id="UP000016496"/>
    </source>
</evidence>
<dbReference type="AlphaFoldDB" id="U2BTE4"/>
<comment type="caution">
    <text evidence="1">The sequence shown here is derived from an EMBL/GenBank/DDBJ whole genome shotgun (WGS) entry which is preliminary data.</text>
</comment>
<evidence type="ECO:0000313" key="1">
    <source>
        <dbReference type="EMBL" id="ERI81459.1"/>
    </source>
</evidence>
<reference evidence="1 2" key="1">
    <citation type="submission" date="2013-08" db="EMBL/GenBank/DDBJ databases">
        <authorList>
            <person name="Weinstock G."/>
            <person name="Sodergren E."/>
            <person name="Wylie T."/>
            <person name="Fulton L."/>
            <person name="Fulton R."/>
            <person name="Fronick C."/>
            <person name="O'Laughlin M."/>
            <person name="Godfrey J."/>
            <person name="Miner T."/>
            <person name="Herter B."/>
            <person name="Appelbaum E."/>
            <person name="Cordes M."/>
            <person name="Lek S."/>
            <person name="Wollam A."/>
            <person name="Pepin K.H."/>
            <person name="Palsikar V.B."/>
            <person name="Mitreva M."/>
            <person name="Wilson R.K."/>
        </authorList>
    </citation>
    <scope>NUCLEOTIDE SEQUENCE [LARGE SCALE GENOMIC DNA]</scope>
    <source>
        <strain evidence="1 2">F0041</strain>
    </source>
</reference>
<proteinExistence type="predicted"/>
<accession>U2BTE4</accession>
<name>U2BTE4_9BACE</name>
<dbReference type="PATRIC" id="fig|1321819.3.peg.2974"/>
<protein>
    <submittedName>
        <fullName evidence="1">Uncharacterized protein</fullName>
    </submittedName>
</protein>
<dbReference type="Proteomes" id="UP000016496">
    <property type="component" value="Unassembled WGS sequence"/>
</dbReference>
<organism evidence="1 2">
    <name type="scientific">Bacteroides pyogenes F0041</name>
    <dbReference type="NCBI Taxonomy" id="1321819"/>
    <lineage>
        <taxon>Bacteria</taxon>
        <taxon>Pseudomonadati</taxon>
        <taxon>Bacteroidota</taxon>
        <taxon>Bacteroidia</taxon>
        <taxon>Bacteroidales</taxon>
        <taxon>Bacteroidaceae</taxon>
        <taxon>Bacteroides</taxon>
    </lineage>
</organism>
<dbReference type="HOGENOM" id="CLU_1783010_0_0_10"/>